<evidence type="ECO:0000256" key="1">
    <source>
        <dbReference type="ARBA" id="ARBA00022737"/>
    </source>
</evidence>
<dbReference type="PANTHER" id="PTHR24134">
    <property type="entry name" value="ANKYRIN REPEAT-CONTAINING PROTEIN DDB_G0279043"/>
    <property type="match status" value="1"/>
</dbReference>
<feature type="repeat" description="ANK" evidence="3">
    <location>
        <begin position="144"/>
        <end position="176"/>
    </location>
</feature>
<dbReference type="InterPro" id="IPR036770">
    <property type="entry name" value="Ankyrin_rpt-contain_sf"/>
</dbReference>
<protein>
    <submittedName>
        <fullName evidence="5">Ankyrin domain containing protein</fullName>
    </submittedName>
</protein>
<dbReference type="EMBL" id="GBGP01000205">
    <property type="protein sequence ID" value="JAC84987.1"/>
    <property type="molecule type" value="mRNA"/>
</dbReference>
<evidence type="ECO:0000256" key="4">
    <source>
        <dbReference type="SAM" id="MobiDB-lite"/>
    </source>
</evidence>
<keyword evidence="1" id="KW-0677">Repeat</keyword>
<proteinExistence type="evidence at transcript level"/>
<sequence length="212" mass="23315">MHTYFADMVYKFQKRPTELFLSVTTSDVMTAPERDNRMKSPSPAAARLPTPTRGGSIERKFKLIRKKSSKEKENLVKGHMFVASDAKNECPTPSKSTTKLLKNKSTNKAFTTGKLFDAVLDNDFSTTRKCIIADEMDVNETSPEGTTVLHLASAAGFLECLQLLVECGAKVNSVDTNGRTPLEYAVLYGNFECAALLIENGADSKVIKNGIH</sequence>
<dbReference type="AlphaFoldDB" id="A0A069DN69"/>
<dbReference type="SMART" id="SM00248">
    <property type="entry name" value="ANK"/>
    <property type="match status" value="2"/>
</dbReference>
<keyword evidence="2 3" id="KW-0040">ANK repeat</keyword>
<evidence type="ECO:0000256" key="3">
    <source>
        <dbReference type="PROSITE-ProRule" id="PRU00023"/>
    </source>
</evidence>
<dbReference type="GeneID" id="136810805"/>
<dbReference type="RefSeq" id="XP_066923499.1">
    <property type="nucleotide sequence ID" value="XM_067067398.1"/>
</dbReference>
<dbReference type="InterPro" id="IPR002110">
    <property type="entry name" value="Ankyrin_rpt"/>
</dbReference>
<dbReference type="PROSITE" id="PS50297">
    <property type="entry name" value="ANK_REP_REGION"/>
    <property type="match status" value="2"/>
</dbReference>
<evidence type="ECO:0000256" key="2">
    <source>
        <dbReference type="ARBA" id="ARBA00023043"/>
    </source>
</evidence>
<evidence type="ECO:0000313" key="5">
    <source>
        <dbReference type="EMBL" id="JAC84987.1"/>
    </source>
</evidence>
<reference evidence="5" key="1">
    <citation type="journal article" date="2014" name="PLoS Genet.">
        <title>Differential Responses to Wnt and PCP Disruption Predict Expression and Developmental Function of Conserved and Novel Genes in a Cnidarian.</title>
        <authorList>
            <person name="Lapebie P."/>
            <person name="Ruggiero A."/>
            <person name="Barreau C."/>
            <person name="Chevalier S."/>
            <person name="Chang P."/>
            <person name="Dru P."/>
            <person name="Houliston E."/>
            <person name="Momose T."/>
        </authorList>
    </citation>
    <scope>NUCLEOTIDE SEQUENCE</scope>
</reference>
<dbReference type="Gene3D" id="1.25.40.20">
    <property type="entry name" value="Ankyrin repeat-containing domain"/>
    <property type="match status" value="1"/>
</dbReference>
<accession>A0A069DN69</accession>
<dbReference type="PANTHER" id="PTHR24134:SF9">
    <property type="entry name" value="ANKYRIN REPEAT AND SOCS BOX PROTEIN 8"/>
    <property type="match status" value="1"/>
</dbReference>
<dbReference type="PROSITE" id="PS50088">
    <property type="entry name" value="ANK_REPEAT"/>
    <property type="match status" value="2"/>
</dbReference>
<name>A0A069DN69_9CNID</name>
<organism evidence="5">
    <name type="scientific">Clytia hemisphaerica</name>
    <dbReference type="NCBI Taxonomy" id="252671"/>
    <lineage>
        <taxon>Eukaryota</taxon>
        <taxon>Metazoa</taxon>
        <taxon>Cnidaria</taxon>
        <taxon>Hydrozoa</taxon>
        <taxon>Hydroidolina</taxon>
        <taxon>Leptothecata</taxon>
        <taxon>Obeliida</taxon>
        <taxon>Clytiidae</taxon>
        <taxon>Clytia</taxon>
    </lineage>
</organism>
<dbReference type="SUPFAM" id="SSF48403">
    <property type="entry name" value="Ankyrin repeat"/>
    <property type="match status" value="1"/>
</dbReference>
<dbReference type="Pfam" id="PF12796">
    <property type="entry name" value="Ank_2"/>
    <property type="match status" value="1"/>
</dbReference>
<feature type="region of interest" description="Disordered" evidence="4">
    <location>
        <begin position="33"/>
        <end position="53"/>
    </location>
</feature>
<feature type="repeat" description="ANK" evidence="3">
    <location>
        <begin position="177"/>
        <end position="209"/>
    </location>
</feature>